<comment type="catalytic activity">
    <reaction evidence="5 6">
        <text>biotin + L-lysyl-[protein] + ATP = N(6)-biotinyl-L-lysyl-[protein] + AMP + diphosphate + H(+)</text>
        <dbReference type="Rhea" id="RHEA:11756"/>
        <dbReference type="Rhea" id="RHEA-COMP:9752"/>
        <dbReference type="Rhea" id="RHEA-COMP:10505"/>
        <dbReference type="ChEBI" id="CHEBI:15378"/>
        <dbReference type="ChEBI" id="CHEBI:29969"/>
        <dbReference type="ChEBI" id="CHEBI:30616"/>
        <dbReference type="ChEBI" id="CHEBI:33019"/>
        <dbReference type="ChEBI" id="CHEBI:57586"/>
        <dbReference type="ChEBI" id="CHEBI:83144"/>
        <dbReference type="ChEBI" id="CHEBI:456215"/>
        <dbReference type="EC" id="6.3.4.15"/>
    </reaction>
</comment>
<dbReference type="GO" id="GO:0006355">
    <property type="term" value="P:regulation of DNA-templated transcription"/>
    <property type="evidence" value="ECO:0007669"/>
    <property type="project" value="UniProtKB-UniRule"/>
</dbReference>
<organism evidence="8 9">
    <name type="scientific">Candidatus Pantoea edessiphila</name>
    <dbReference type="NCBI Taxonomy" id="2044610"/>
    <lineage>
        <taxon>Bacteria</taxon>
        <taxon>Pseudomonadati</taxon>
        <taxon>Pseudomonadota</taxon>
        <taxon>Gammaproteobacteria</taxon>
        <taxon>Enterobacterales</taxon>
        <taxon>Erwiniaceae</taxon>
        <taxon>Pantoea</taxon>
    </lineage>
</organism>
<dbReference type="Gene3D" id="3.30.930.10">
    <property type="entry name" value="Bira Bifunctional Protein, Domain 2"/>
    <property type="match status" value="1"/>
</dbReference>
<dbReference type="PROSITE" id="PS51733">
    <property type="entry name" value="BPL_LPL_CATALYTIC"/>
    <property type="match status" value="1"/>
</dbReference>
<evidence type="ECO:0000256" key="3">
    <source>
        <dbReference type="ARBA" id="ARBA00022840"/>
    </source>
</evidence>
<evidence type="ECO:0000256" key="4">
    <source>
        <dbReference type="ARBA" id="ARBA00023267"/>
    </source>
</evidence>
<proteinExistence type="inferred from homology"/>
<feature type="binding site" evidence="6">
    <location>
        <position position="109"/>
    </location>
    <ligand>
        <name>biotin</name>
        <dbReference type="ChEBI" id="CHEBI:57586"/>
    </ligand>
</feature>
<keyword evidence="2 6" id="KW-0547">Nucleotide-binding</keyword>
<dbReference type="PANTHER" id="PTHR12835">
    <property type="entry name" value="BIOTIN PROTEIN LIGASE"/>
    <property type="match status" value="1"/>
</dbReference>
<evidence type="ECO:0000256" key="2">
    <source>
        <dbReference type="ARBA" id="ARBA00022741"/>
    </source>
</evidence>
<feature type="domain" description="BPL/LPL catalytic" evidence="7">
    <location>
        <begin position="77"/>
        <end position="259"/>
    </location>
</feature>
<dbReference type="NCBIfam" id="TIGR00121">
    <property type="entry name" value="birA_ligase"/>
    <property type="match status" value="1"/>
</dbReference>
<keyword evidence="6" id="KW-0238">DNA-binding</keyword>
<dbReference type="Gene3D" id="2.30.30.100">
    <property type="match status" value="1"/>
</dbReference>
<accession>A0A2P5SYB4</accession>
<dbReference type="InterPro" id="IPR030855">
    <property type="entry name" value="Bifunct_BirA"/>
</dbReference>
<feature type="binding site" evidence="6">
    <location>
        <begin position="86"/>
        <end position="88"/>
    </location>
    <ligand>
        <name>biotin</name>
        <dbReference type="ChEBI" id="CHEBI:57586"/>
    </ligand>
</feature>
<dbReference type="EC" id="6.3.4.15" evidence="6"/>
<dbReference type="AlphaFoldDB" id="A0A2P5SYB4"/>
<dbReference type="InterPro" id="IPR004143">
    <property type="entry name" value="BPL_LPL_catalytic"/>
</dbReference>
<dbReference type="Pfam" id="PF02237">
    <property type="entry name" value="BPL_C"/>
    <property type="match status" value="1"/>
</dbReference>
<dbReference type="SUPFAM" id="SSF55681">
    <property type="entry name" value="Class II aaRS and biotin synthetases"/>
    <property type="match status" value="1"/>
</dbReference>
<evidence type="ECO:0000256" key="1">
    <source>
        <dbReference type="ARBA" id="ARBA00022598"/>
    </source>
</evidence>
<dbReference type="OrthoDB" id="9807064at2"/>
<dbReference type="SUPFAM" id="SSF50037">
    <property type="entry name" value="C-terminal domain of transcriptional repressors"/>
    <property type="match status" value="1"/>
</dbReference>
<dbReference type="RefSeq" id="WP_136131319.1">
    <property type="nucleotide sequence ID" value="NZ_PDKS01000001.1"/>
</dbReference>
<keyword evidence="1 6" id="KW-0436">Ligase</keyword>
<dbReference type="EMBL" id="PDKS01000001">
    <property type="protein sequence ID" value="PPI87324.1"/>
    <property type="molecule type" value="Genomic_DNA"/>
</dbReference>
<dbReference type="InterPro" id="IPR004408">
    <property type="entry name" value="Biotin_CoA_COase_ligase"/>
</dbReference>
<keyword evidence="6" id="KW-0678">Repressor</keyword>
<dbReference type="GO" id="GO:0005524">
    <property type="term" value="F:ATP binding"/>
    <property type="evidence" value="ECO:0007669"/>
    <property type="project" value="UniProtKB-UniRule"/>
</dbReference>
<comment type="function">
    <text evidence="6">Acts both as a biotin--[acetyl-CoA-carboxylase] ligase and a biotin-operon repressor. In the presence of ATP, BirA activates biotin to form the BirA-biotinyl-5'-adenylate (BirA-bio-5'-AMP or holoBirA) complex. HoloBirA can either transfer the biotinyl moiety to the biotin carboxyl carrier protein (BCCP) subunit of acetyl-CoA carboxylase, or bind to the biotin operator site and inhibit transcription of the operon.</text>
</comment>
<gene>
    <name evidence="6" type="primary">birA</name>
    <name evidence="8" type="ORF">CRV11_00015</name>
</gene>
<keyword evidence="6" id="KW-0804">Transcription</keyword>
<dbReference type="PANTHER" id="PTHR12835:SF5">
    <property type="entry name" value="BIOTIN--PROTEIN LIGASE"/>
    <property type="match status" value="1"/>
</dbReference>
<evidence type="ECO:0000259" key="7">
    <source>
        <dbReference type="PROSITE" id="PS51733"/>
    </source>
</evidence>
<feature type="binding site" evidence="6">
    <location>
        <position position="183"/>
    </location>
    <ligand>
        <name>biotin</name>
        <dbReference type="ChEBI" id="CHEBI:57586"/>
    </ligand>
</feature>
<sequence>MDIKFNLINILADGKSHSIKNICKNLAISKSHLINNINILRSWGIDVFAPRITEYRLSRSLNLLNEQEMKSKLGNNNVLFKPVIDSTNQHLLDHGDNLKCGDLCVAEYQRFGRGRCGRTWYSSYGYNLCMSMYWKYWKIKYNINNISSIGLVIGVITAETLQFLGVKNIKLKWPNDIYVNDSKLAGILIELSNKTKEYKEYVEVVIGIGVNVNISNHYQKSTNVSPRWISLEEMGLKINRTDLVINLTNNFRESLHLLEAKGFYPFMHRWRMLDNFINKRVKLTIGNKEIFGVSRGIDNQGSLLLEYNGTIKSWSLGDISLRSF</sequence>
<protein>
    <recommendedName>
        <fullName evidence="6">Bifunctional ligase/repressor BirA</fullName>
    </recommendedName>
    <alternativeName>
        <fullName evidence="6">Biotin operon repressor</fullName>
    </alternativeName>
    <alternativeName>
        <fullName evidence="6">Biotin--[acetyl-CoA-carboxylase] ligase</fullName>
        <ecNumber evidence="6">6.3.4.15</ecNumber>
    </alternativeName>
    <alternativeName>
        <fullName evidence="6">Biotin--protein ligase</fullName>
    </alternativeName>
    <alternativeName>
        <fullName evidence="6">Biotin-[acetyl-CoA carboxylase] synthetase</fullName>
    </alternativeName>
</protein>
<name>A0A2P5SYB4_9GAMM</name>
<dbReference type="InterPro" id="IPR008988">
    <property type="entry name" value="Transcriptional_repressor_C"/>
</dbReference>
<dbReference type="GO" id="GO:0004077">
    <property type="term" value="F:biotin--[biotin carboxyl-carrier protein] ligase activity"/>
    <property type="evidence" value="ECO:0007669"/>
    <property type="project" value="UniProtKB-UniRule"/>
</dbReference>
<reference evidence="8 9" key="1">
    <citation type="journal article" date="2018" name="Genome Biol. Evol.">
        <title>Cladogenesis and Genomic Streamlining in Extracellular Endosymbionts of Tropical Stink Bugs.</title>
        <authorList>
            <person name="Otero-Bravo A."/>
            <person name="Goffredi S."/>
            <person name="Sabree Z.L."/>
        </authorList>
    </citation>
    <scope>NUCLEOTIDE SEQUENCE [LARGE SCALE GENOMIC DNA]</scope>
    <source>
        <strain evidence="8 9">SoET</strain>
    </source>
</reference>
<dbReference type="Gene3D" id="1.10.10.10">
    <property type="entry name" value="Winged helix-like DNA-binding domain superfamily/Winged helix DNA-binding domain"/>
    <property type="match status" value="1"/>
</dbReference>
<keyword evidence="3 6" id="KW-0067">ATP-binding</keyword>
<dbReference type="GO" id="GO:0005737">
    <property type="term" value="C:cytoplasm"/>
    <property type="evidence" value="ECO:0007669"/>
    <property type="project" value="TreeGrafter"/>
</dbReference>
<evidence type="ECO:0000256" key="5">
    <source>
        <dbReference type="ARBA" id="ARBA00047846"/>
    </source>
</evidence>
<dbReference type="HAMAP" id="MF_00978">
    <property type="entry name" value="Bifunct_BirA"/>
    <property type="match status" value="1"/>
</dbReference>
<evidence type="ECO:0000256" key="6">
    <source>
        <dbReference type="HAMAP-Rule" id="MF_00978"/>
    </source>
</evidence>
<dbReference type="InterPro" id="IPR045864">
    <property type="entry name" value="aa-tRNA-synth_II/BPL/LPL"/>
</dbReference>
<keyword evidence="4 6" id="KW-0092">Biotin</keyword>
<dbReference type="Pfam" id="PF03099">
    <property type="entry name" value="BPL_LplA_LipB"/>
    <property type="match status" value="1"/>
</dbReference>
<keyword evidence="6" id="KW-0805">Transcription regulation</keyword>
<comment type="similarity">
    <text evidence="6">Belongs to the biotin--protein ligase family.</text>
</comment>
<feature type="binding site" evidence="6">
    <location>
        <begin position="113"/>
        <end position="115"/>
    </location>
    <ligand>
        <name>biotin</name>
        <dbReference type="ChEBI" id="CHEBI:57586"/>
    </ligand>
</feature>
<dbReference type="NCBIfam" id="NF008847">
    <property type="entry name" value="PRK11886.1-2"/>
    <property type="match status" value="1"/>
</dbReference>
<dbReference type="GO" id="GO:0003677">
    <property type="term" value="F:DNA binding"/>
    <property type="evidence" value="ECO:0007669"/>
    <property type="project" value="UniProtKB-UniRule"/>
</dbReference>
<dbReference type="Proteomes" id="UP000296034">
    <property type="component" value="Unassembled WGS sequence"/>
</dbReference>
<evidence type="ECO:0000313" key="8">
    <source>
        <dbReference type="EMBL" id="PPI87324.1"/>
    </source>
</evidence>
<dbReference type="InterPro" id="IPR003142">
    <property type="entry name" value="BPL_C"/>
</dbReference>
<dbReference type="CDD" id="cd16442">
    <property type="entry name" value="BPL"/>
    <property type="match status" value="1"/>
</dbReference>
<comment type="caution">
    <text evidence="8">The sequence shown here is derived from an EMBL/GenBank/DDBJ whole genome shotgun (WGS) entry which is preliminary data.</text>
</comment>
<dbReference type="InterPro" id="IPR036388">
    <property type="entry name" value="WH-like_DNA-bd_sf"/>
</dbReference>
<evidence type="ECO:0000313" key="9">
    <source>
        <dbReference type="Proteomes" id="UP000296034"/>
    </source>
</evidence>
<feature type="DNA-binding region" description="H-T-H motif" evidence="6">
    <location>
        <begin position="19"/>
        <end position="38"/>
    </location>
</feature>